<keyword evidence="2" id="KW-1185">Reference proteome</keyword>
<reference evidence="1 2" key="1">
    <citation type="submission" date="2018-10" db="EMBL/GenBank/DDBJ databases">
        <title>A high-quality apple genome assembly.</title>
        <authorList>
            <person name="Hu J."/>
        </authorList>
    </citation>
    <scope>NUCLEOTIDE SEQUENCE [LARGE SCALE GENOMIC DNA]</scope>
    <source>
        <strain evidence="2">cv. HFTH1</strain>
        <tissue evidence="1">Young leaf</tissue>
    </source>
</reference>
<gene>
    <name evidence="1" type="ORF">DVH24_039049</name>
</gene>
<protein>
    <submittedName>
        <fullName evidence="1">Uncharacterized protein</fullName>
    </submittedName>
</protein>
<accession>A0A498KG87</accession>
<sequence>MQEGTIIEEPLGEDYSLMEEIVNLVIPPKPVDPNISPELIPTQTYMPHIQYPEAARQPTKLHECIGTDMFEWVIHINLEADPTHNQHLTHLPDLDTGQTAQDKTIFAAVTDSEPTKPIIIVEIEGMSIEKAKTYKEKKTFCGNQISHRQIRPMQKIWVAFGTDLT</sequence>
<proteinExistence type="predicted"/>
<name>A0A498KG87_MALDO</name>
<dbReference type="EMBL" id="RDQH01000329">
    <property type="protein sequence ID" value="RXI04775.1"/>
    <property type="molecule type" value="Genomic_DNA"/>
</dbReference>
<evidence type="ECO:0000313" key="1">
    <source>
        <dbReference type="EMBL" id="RXI04775.1"/>
    </source>
</evidence>
<evidence type="ECO:0000313" key="2">
    <source>
        <dbReference type="Proteomes" id="UP000290289"/>
    </source>
</evidence>
<organism evidence="1 2">
    <name type="scientific">Malus domestica</name>
    <name type="common">Apple</name>
    <name type="synonym">Pyrus malus</name>
    <dbReference type="NCBI Taxonomy" id="3750"/>
    <lineage>
        <taxon>Eukaryota</taxon>
        <taxon>Viridiplantae</taxon>
        <taxon>Streptophyta</taxon>
        <taxon>Embryophyta</taxon>
        <taxon>Tracheophyta</taxon>
        <taxon>Spermatophyta</taxon>
        <taxon>Magnoliopsida</taxon>
        <taxon>eudicotyledons</taxon>
        <taxon>Gunneridae</taxon>
        <taxon>Pentapetalae</taxon>
        <taxon>rosids</taxon>
        <taxon>fabids</taxon>
        <taxon>Rosales</taxon>
        <taxon>Rosaceae</taxon>
        <taxon>Amygdaloideae</taxon>
        <taxon>Maleae</taxon>
        <taxon>Malus</taxon>
    </lineage>
</organism>
<dbReference type="Proteomes" id="UP000290289">
    <property type="component" value="Chromosome 3"/>
</dbReference>
<comment type="caution">
    <text evidence="1">The sequence shown here is derived from an EMBL/GenBank/DDBJ whole genome shotgun (WGS) entry which is preliminary data.</text>
</comment>
<dbReference type="AlphaFoldDB" id="A0A498KG87"/>